<dbReference type="STRING" id="553311.SAMN05216231_1695"/>
<dbReference type="EMBL" id="FNKD01000002">
    <property type="protein sequence ID" value="SDQ49490.1"/>
    <property type="molecule type" value="Genomic_DNA"/>
</dbReference>
<keyword evidence="1" id="KW-0472">Membrane</keyword>
<keyword evidence="1" id="KW-1133">Transmembrane helix</keyword>
<protein>
    <submittedName>
        <fullName evidence="3">Transglycosylase SLT domain-containing protein</fullName>
    </submittedName>
</protein>
<dbReference type="InterPro" id="IPR008258">
    <property type="entry name" value="Transglycosylase_SLT_dom_1"/>
</dbReference>
<keyword evidence="4" id="KW-1185">Reference proteome</keyword>
<organism evidence="3 4">
    <name type="scientific">Virgibacillus salinus</name>
    <dbReference type="NCBI Taxonomy" id="553311"/>
    <lineage>
        <taxon>Bacteria</taxon>
        <taxon>Bacillati</taxon>
        <taxon>Bacillota</taxon>
        <taxon>Bacilli</taxon>
        <taxon>Bacillales</taxon>
        <taxon>Bacillaceae</taxon>
        <taxon>Virgibacillus</taxon>
    </lineage>
</organism>
<gene>
    <name evidence="3" type="ORF">SAMN05216231_1695</name>
</gene>
<feature type="domain" description="Transglycosylase SLT" evidence="2">
    <location>
        <begin position="101"/>
        <end position="217"/>
    </location>
</feature>
<reference evidence="3 4" key="1">
    <citation type="submission" date="2016-10" db="EMBL/GenBank/DDBJ databases">
        <authorList>
            <person name="de Groot N.N."/>
        </authorList>
    </citation>
    <scope>NUCLEOTIDE SEQUENCE [LARGE SCALE GENOMIC DNA]</scope>
    <source>
        <strain evidence="3 4">CGMCC 1.10449</strain>
    </source>
</reference>
<dbReference type="PANTHER" id="PTHR37423">
    <property type="entry name" value="SOLUBLE LYTIC MUREIN TRANSGLYCOSYLASE-RELATED"/>
    <property type="match status" value="1"/>
</dbReference>
<name>A0A1H1BC99_9BACI</name>
<evidence type="ECO:0000259" key="2">
    <source>
        <dbReference type="Pfam" id="PF01464"/>
    </source>
</evidence>
<keyword evidence="1" id="KW-0812">Transmembrane</keyword>
<dbReference type="PANTHER" id="PTHR37423:SF2">
    <property type="entry name" value="MEMBRANE-BOUND LYTIC MUREIN TRANSGLYCOSYLASE C"/>
    <property type="match status" value="1"/>
</dbReference>
<dbReference type="RefSeq" id="WP_092492546.1">
    <property type="nucleotide sequence ID" value="NZ_FNKD01000002.1"/>
</dbReference>
<dbReference type="Proteomes" id="UP000199444">
    <property type="component" value="Unassembled WGS sequence"/>
</dbReference>
<sequence length="236" mass="27540">MDQQHSQLFKQLIVFICISTIFTVISYSYLQENNQLDSRNNHLEAENQKLTLENDYLDSDQLLDAKKNSYYSWTYVNKQANKLVKDSNGKFKKSWAIYLVQEAESFDISPYIAYELFRVETGNTFDPNLVGPETKYGKAYGMGQIMKNTAPWIAEMSGIPYNEELLFNPYYSIHLTFVYLDFLHKQYGNWDKALTAYHRGIGGLKNYLDKNGHAKSWYALEIKNNAEDYKQFTNAK</sequence>
<proteinExistence type="predicted"/>
<dbReference type="InterPro" id="IPR023346">
    <property type="entry name" value="Lysozyme-like_dom_sf"/>
</dbReference>
<evidence type="ECO:0000313" key="4">
    <source>
        <dbReference type="Proteomes" id="UP000199444"/>
    </source>
</evidence>
<evidence type="ECO:0000313" key="3">
    <source>
        <dbReference type="EMBL" id="SDQ49490.1"/>
    </source>
</evidence>
<dbReference type="Gene3D" id="1.10.530.10">
    <property type="match status" value="1"/>
</dbReference>
<dbReference type="Pfam" id="PF01464">
    <property type="entry name" value="SLT"/>
    <property type="match status" value="1"/>
</dbReference>
<feature type="transmembrane region" description="Helical" evidence="1">
    <location>
        <begin position="12"/>
        <end position="30"/>
    </location>
</feature>
<dbReference type="SUPFAM" id="SSF53955">
    <property type="entry name" value="Lysozyme-like"/>
    <property type="match status" value="1"/>
</dbReference>
<accession>A0A1H1BC99</accession>
<evidence type="ECO:0000256" key="1">
    <source>
        <dbReference type="SAM" id="Phobius"/>
    </source>
</evidence>
<dbReference type="AlphaFoldDB" id="A0A1H1BC99"/>